<accession>A0A0L0EYN6</accession>
<protein>
    <submittedName>
        <fullName evidence="2">Uncharacterized protein</fullName>
    </submittedName>
</protein>
<evidence type="ECO:0000313" key="2">
    <source>
        <dbReference type="EMBL" id="KNC69541.1"/>
    </source>
</evidence>
<feature type="compositionally biased region" description="Polar residues" evidence="1">
    <location>
        <begin position="135"/>
        <end position="147"/>
    </location>
</feature>
<dbReference type="GeneID" id="25918449"/>
<evidence type="ECO:0000256" key="1">
    <source>
        <dbReference type="SAM" id="MobiDB-lite"/>
    </source>
</evidence>
<dbReference type="AlphaFoldDB" id="A0A0L0EYN6"/>
<name>A0A0L0EYN6_9EUKA</name>
<feature type="region of interest" description="Disordered" evidence="1">
    <location>
        <begin position="56"/>
        <end position="163"/>
    </location>
</feature>
<sequence length="178" mass="18867">LHHFKSYGLFVFLCTPNAETLYAHHSSLLDLPVFNRVCGIPFNSLDLAEVDIDESQRHHSNDSAGDSGCHGNPDTASRKASAKAGSKAGSEGGLLPPTTATGKSSSTQTDTKAHAPPGDTLTQQHRPTAEPRDTMGNTPMRQPTSPRRQPIGVEANGTLSPGFLPIPSKYVSAGYVCM</sequence>
<organism evidence="2 3">
    <name type="scientific">Sphaeroforma arctica JP610</name>
    <dbReference type="NCBI Taxonomy" id="667725"/>
    <lineage>
        <taxon>Eukaryota</taxon>
        <taxon>Ichthyosporea</taxon>
        <taxon>Ichthyophonida</taxon>
        <taxon>Sphaeroforma</taxon>
    </lineage>
</organism>
<feature type="compositionally biased region" description="Polar residues" evidence="1">
    <location>
        <begin position="98"/>
        <end position="110"/>
    </location>
</feature>
<gene>
    <name evidence="2" type="ORF">SARC_17945</name>
</gene>
<keyword evidence="3" id="KW-1185">Reference proteome</keyword>
<evidence type="ECO:0000313" key="3">
    <source>
        <dbReference type="Proteomes" id="UP000054560"/>
    </source>
</evidence>
<feature type="non-terminal residue" evidence="2">
    <location>
        <position position="1"/>
    </location>
</feature>
<dbReference type="Proteomes" id="UP000054560">
    <property type="component" value="Unassembled WGS sequence"/>
</dbReference>
<proteinExistence type="predicted"/>
<dbReference type="RefSeq" id="XP_014143443.1">
    <property type="nucleotide sequence ID" value="XM_014287968.1"/>
</dbReference>
<feature type="compositionally biased region" description="Low complexity" evidence="1">
    <location>
        <begin position="78"/>
        <end position="89"/>
    </location>
</feature>
<dbReference type="EMBL" id="KQ254516">
    <property type="protein sequence ID" value="KNC69541.1"/>
    <property type="molecule type" value="Genomic_DNA"/>
</dbReference>
<reference evidence="2 3" key="1">
    <citation type="submission" date="2011-02" db="EMBL/GenBank/DDBJ databases">
        <title>The Genome Sequence of Sphaeroforma arctica JP610.</title>
        <authorList>
            <consortium name="The Broad Institute Genome Sequencing Platform"/>
            <person name="Russ C."/>
            <person name="Cuomo C."/>
            <person name="Young S.K."/>
            <person name="Zeng Q."/>
            <person name="Gargeya S."/>
            <person name="Alvarado L."/>
            <person name="Berlin A."/>
            <person name="Chapman S.B."/>
            <person name="Chen Z."/>
            <person name="Freedman E."/>
            <person name="Gellesch M."/>
            <person name="Goldberg J."/>
            <person name="Griggs A."/>
            <person name="Gujja S."/>
            <person name="Heilman E."/>
            <person name="Heiman D."/>
            <person name="Howarth C."/>
            <person name="Mehta T."/>
            <person name="Neiman D."/>
            <person name="Pearson M."/>
            <person name="Roberts A."/>
            <person name="Saif S."/>
            <person name="Shea T."/>
            <person name="Shenoy N."/>
            <person name="Sisk P."/>
            <person name="Stolte C."/>
            <person name="Sykes S."/>
            <person name="White J."/>
            <person name="Yandava C."/>
            <person name="Burger G."/>
            <person name="Gray M.W."/>
            <person name="Holland P.W.H."/>
            <person name="King N."/>
            <person name="Lang F.B.F."/>
            <person name="Roger A.J."/>
            <person name="Ruiz-Trillo I."/>
            <person name="Haas B."/>
            <person name="Nusbaum C."/>
            <person name="Birren B."/>
        </authorList>
    </citation>
    <scope>NUCLEOTIDE SEQUENCE [LARGE SCALE GENOMIC DNA]</scope>
    <source>
        <strain evidence="2 3">JP610</strain>
    </source>
</reference>